<dbReference type="InterPro" id="IPR020846">
    <property type="entry name" value="MFS_dom"/>
</dbReference>
<keyword evidence="3" id="KW-0813">Transport</keyword>
<feature type="transmembrane region" description="Helical" evidence="8">
    <location>
        <begin position="75"/>
        <end position="93"/>
    </location>
</feature>
<dbReference type="InterPro" id="IPR011701">
    <property type="entry name" value="MFS"/>
</dbReference>
<keyword evidence="7 8" id="KW-0472">Membrane</keyword>
<feature type="transmembrane region" description="Helical" evidence="8">
    <location>
        <begin position="196"/>
        <end position="216"/>
    </location>
</feature>
<name>A0A6J6ERE3_9ZZZZ</name>
<gene>
    <name evidence="10" type="ORF">UFOPK1684_01176</name>
    <name evidence="11" type="ORF">UFOPK2158_01022</name>
</gene>
<feature type="transmembrane region" description="Helical" evidence="8">
    <location>
        <begin position="385"/>
        <end position="405"/>
    </location>
</feature>
<keyword evidence="6 8" id="KW-1133">Transmembrane helix</keyword>
<keyword evidence="5 8" id="KW-0812">Transmembrane</keyword>
<feature type="transmembrane region" description="Helical" evidence="8">
    <location>
        <begin position="133"/>
        <end position="156"/>
    </location>
</feature>
<accession>A0A6J6ERE3</accession>
<feature type="transmembrane region" description="Helical" evidence="8">
    <location>
        <begin position="425"/>
        <end position="446"/>
    </location>
</feature>
<feature type="transmembrane region" description="Helical" evidence="8">
    <location>
        <begin position="356"/>
        <end position="379"/>
    </location>
</feature>
<keyword evidence="4" id="KW-1003">Cell membrane</keyword>
<dbReference type="EMBL" id="CAEZVY010000110">
    <property type="protein sequence ID" value="CAB4647861.1"/>
    <property type="molecule type" value="Genomic_DNA"/>
</dbReference>
<feature type="transmembrane region" description="Helical" evidence="8">
    <location>
        <begin position="12"/>
        <end position="32"/>
    </location>
</feature>
<feature type="transmembrane region" description="Helical" evidence="8">
    <location>
        <begin position="292"/>
        <end position="312"/>
    </location>
</feature>
<evidence type="ECO:0000259" key="9">
    <source>
        <dbReference type="PROSITE" id="PS50850"/>
    </source>
</evidence>
<dbReference type="PANTHER" id="PTHR42718:SF9">
    <property type="entry name" value="MAJOR FACILITATOR SUPERFAMILY MULTIDRUG TRANSPORTER MFSC"/>
    <property type="match status" value="1"/>
</dbReference>
<evidence type="ECO:0000313" key="10">
    <source>
        <dbReference type="EMBL" id="CAB4577989.1"/>
    </source>
</evidence>
<evidence type="ECO:0000256" key="3">
    <source>
        <dbReference type="ARBA" id="ARBA00022448"/>
    </source>
</evidence>
<dbReference type="PANTHER" id="PTHR42718">
    <property type="entry name" value="MAJOR FACILITATOR SUPERFAMILY MULTIDRUG TRANSPORTER MFSC"/>
    <property type="match status" value="1"/>
</dbReference>
<dbReference type="InterPro" id="IPR004638">
    <property type="entry name" value="EmrB-like"/>
</dbReference>
<evidence type="ECO:0000256" key="6">
    <source>
        <dbReference type="ARBA" id="ARBA00022989"/>
    </source>
</evidence>
<proteinExistence type="inferred from homology"/>
<dbReference type="Pfam" id="PF07690">
    <property type="entry name" value="MFS_1"/>
    <property type="match status" value="1"/>
</dbReference>
<feature type="transmembrane region" description="Helical" evidence="8">
    <location>
        <begin position="162"/>
        <end position="184"/>
    </location>
</feature>
<evidence type="ECO:0000256" key="2">
    <source>
        <dbReference type="ARBA" id="ARBA00008537"/>
    </source>
</evidence>
<feature type="domain" description="Major facilitator superfamily (MFS) profile" evidence="9">
    <location>
        <begin position="10"/>
        <end position="533"/>
    </location>
</feature>
<feature type="transmembrane region" description="Helical" evidence="8">
    <location>
        <begin position="105"/>
        <end position="126"/>
    </location>
</feature>
<comment type="similarity">
    <text evidence="2">Belongs to the major facilitator superfamily. EmrB family.</text>
</comment>
<dbReference type="PRINTS" id="PR01036">
    <property type="entry name" value="TCRTETB"/>
</dbReference>
<dbReference type="NCBIfam" id="TIGR00711">
    <property type="entry name" value="efflux_EmrB"/>
    <property type="match status" value="1"/>
</dbReference>
<organism evidence="10">
    <name type="scientific">freshwater metagenome</name>
    <dbReference type="NCBI Taxonomy" id="449393"/>
    <lineage>
        <taxon>unclassified sequences</taxon>
        <taxon>metagenomes</taxon>
        <taxon>ecological metagenomes</taxon>
    </lineage>
</organism>
<protein>
    <submittedName>
        <fullName evidence="10">Unannotated protein</fullName>
    </submittedName>
</protein>
<dbReference type="Gene3D" id="1.20.1720.10">
    <property type="entry name" value="Multidrug resistance protein D"/>
    <property type="match status" value="1"/>
</dbReference>
<dbReference type="CDD" id="cd17321">
    <property type="entry name" value="MFS_MMR_MDR_like"/>
    <property type="match status" value="1"/>
</dbReference>
<reference evidence="10" key="1">
    <citation type="submission" date="2020-05" db="EMBL/GenBank/DDBJ databases">
        <authorList>
            <person name="Chiriac C."/>
            <person name="Salcher M."/>
            <person name="Ghai R."/>
            <person name="Kavagutti S V."/>
        </authorList>
    </citation>
    <scope>NUCLEOTIDE SEQUENCE</scope>
</reference>
<evidence type="ECO:0000256" key="4">
    <source>
        <dbReference type="ARBA" id="ARBA00022475"/>
    </source>
</evidence>
<dbReference type="Gene3D" id="1.20.1250.20">
    <property type="entry name" value="MFS general substrate transporter like domains"/>
    <property type="match status" value="1"/>
</dbReference>
<evidence type="ECO:0000313" key="11">
    <source>
        <dbReference type="EMBL" id="CAB4647861.1"/>
    </source>
</evidence>
<dbReference type="PROSITE" id="PS50850">
    <property type="entry name" value="MFS"/>
    <property type="match status" value="1"/>
</dbReference>
<dbReference type="EMBL" id="CAEZTM010000062">
    <property type="protein sequence ID" value="CAB4577989.1"/>
    <property type="molecule type" value="Genomic_DNA"/>
</dbReference>
<feature type="transmembrane region" description="Helical" evidence="8">
    <location>
        <begin position="52"/>
        <end position="68"/>
    </location>
</feature>
<feature type="transmembrane region" description="Helical" evidence="8">
    <location>
        <begin position="244"/>
        <end position="264"/>
    </location>
</feature>
<evidence type="ECO:0000256" key="8">
    <source>
        <dbReference type="SAM" id="Phobius"/>
    </source>
</evidence>
<evidence type="ECO:0000256" key="7">
    <source>
        <dbReference type="ARBA" id="ARBA00023136"/>
    </source>
</evidence>
<dbReference type="GO" id="GO:0022857">
    <property type="term" value="F:transmembrane transporter activity"/>
    <property type="evidence" value="ECO:0007669"/>
    <property type="project" value="InterPro"/>
</dbReference>
<comment type="subcellular location">
    <subcellularLocation>
        <location evidence="1">Cell membrane</location>
        <topology evidence="1">Multi-pass membrane protein</topology>
    </subcellularLocation>
</comment>
<feature type="transmembrane region" description="Helical" evidence="8">
    <location>
        <begin position="510"/>
        <end position="530"/>
    </location>
</feature>
<feature type="transmembrane region" description="Helical" evidence="8">
    <location>
        <begin position="324"/>
        <end position="344"/>
    </location>
</feature>
<dbReference type="GO" id="GO:0005886">
    <property type="term" value="C:plasma membrane"/>
    <property type="evidence" value="ECO:0007669"/>
    <property type="project" value="UniProtKB-SubCell"/>
</dbReference>
<evidence type="ECO:0000256" key="5">
    <source>
        <dbReference type="ARBA" id="ARBA00022692"/>
    </source>
</evidence>
<sequence>MASSRSRWIGLLFISLAISLVIIDGTIVNTIFPEIISGLGLTSTEVQWVQESYVLIFAATLLIWGSLADRFGRRLVLLIGIVIFVAASVWAGSADSAESLILARVIQGFGGAMVLPTTLSLVNANFQGKERGIAFAVWGSTIGGMVAVGPVLGGWLATDFTWRWAFLINVPLGLLIFGGLVLYVTESKAPGAKQGIDWVGALLSMVLFGPLVFGLIEGRVYGWWLVNPQSNFQVGTLMWPAEGISVIPLSLGIAVVAGVAFVWWETRRARNNQGVLLDLKLYRIPSFRNGTIAALIISMGEFGLIFAIPLWLQNVIGMTPIGAGLVLLFLAGGAFVASGVGGALSGKLPAARAVQLGVGLEIVGIVGFGLVASTTTGWAAIAPFLFLYGVGVGLATAQLTGVIMVDVPMDKTGQGSGSQSTARQVGSALGIAVIGTVLFTGTQASLEDRLATLAIPATAQVGIVEAVVDSAGGVIPGLVDSLTAQSVELSLAEEIQEASGQALTDGARSASFFAAGFLVLGLLASFRLGAKPSAAPPARARKSATPTT</sequence>
<dbReference type="SUPFAM" id="SSF103473">
    <property type="entry name" value="MFS general substrate transporter"/>
    <property type="match status" value="1"/>
</dbReference>
<dbReference type="AlphaFoldDB" id="A0A6J6ERE3"/>
<dbReference type="InterPro" id="IPR036259">
    <property type="entry name" value="MFS_trans_sf"/>
</dbReference>
<evidence type="ECO:0000256" key="1">
    <source>
        <dbReference type="ARBA" id="ARBA00004651"/>
    </source>
</evidence>